<gene>
    <name evidence="8" type="ORF">IFM89_026771</name>
</gene>
<proteinExistence type="inferred from homology"/>
<keyword evidence="3" id="KW-0762">Sugar transport</keyword>
<evidence type="ECO:0000256" key="4">
    <source>
        <dbReference type="ARBA" id="ARBA00022692"/>
    </source>
</evidence>
<feature type="transmembrane region" description="Helical" evidence="7">
    <location>
        <begin position="58"/>
        <end position="78"/>
    </location>
</feature>
<keyword evidence="4 7" id="KW-0812">Transmembrane</keyword>
<dbReference type="EMBL" id="JADFTS010000003">
    <property type="protein sequence ID" value="KAF9615868.1"/>
    <property type="molecule type" value="Genomic_DNA"/>
</dbReference>
<dbReference type="GO" id="GO:0016020">
    <property type="term" value="C:membrane"/>
    <property type="evidence" value="ECO:0007669"/>
    <property type="project" value="UniProtKB-SubCell"/>
</dbReference>
<dbReference type="Proteomes" id="UP000631114">
    <property type="component" value="Unassembled WGS sequence"/>
</dbReference>
<dbReference type="InterPro" id="IPR050549">
    <property type="entry name" value="MFS_Trehalose_Transporter"/>
</dbReference>
<evidence type="ECO:0000256" key="2">
    <source>
        <dbReference type="ARBA" id="ARBA00010992"/>
    </source>
</evidence>
<feature type="transmembrane region" description="Helical" evidence="7">
    <location>
        <begin position="90"/>
        <end position="110"/>
    </location>
</feature>
<evidence type="ECO:0000256" key="7">
    <source>
        <dbReference type="SAM" id="Phobius"/>
    </source>
</evidence>
<dbReference type="PANTHER" id="PTHR48021:SF1">
    <property type="entry name" value="GH07001P-RELATED"/>
    <property type="match status" value="1"/>
</dbReference>
<feature type="transmembrane region" description="Helical" evidence="7">
    <location>
        <begin position="181"/>
        <end position="199"/>
    </location>
</feature>
<keyword evidence="5 7" id="KW-1133">Transmembrane helix</keyword>
<dbReference type="AlphaFoldDB" id="A0A835IHL4"/>
<feature type="transmembrane region" description="Helical" evidence="7">
    <location>
        <begin position="122"/>
        <end position="146"/>
    </location>
</feature>
<evidence type="ECO:0000256" key="3">
    <source>
        <dbReference type="ARBA" id="ARBA00022597"/>
    </source>
</evidence>
<sequence length="210" mass="23316">MKDMNMEQFFGTSLGVYSTLIFLILLGRAVLVILGSAISSVFNKMYGFSRITYKDQVIIWWAGLMRRAISIALAFSQYTHSDVPWDSVQATIVIDTIIVVLLLHWCRLFVEEGSRSYGVMGIPSLVGVVSFVVFFSLGIGAIPWVIMSEVCSLYRTSDFSNFNGSLSKSTKNMGAHLGGTFTIYTVVSAFTVVFVAMWVPETKGRTLEEI</sequence>
<dbReference type="OrthoDB" id="196264at2759"/>
<keyword evidence="3" id="KW-0813">Transport</keyword>
<dbReference type="GO" id="GO:0022857">
    <property type="term" value="F:transmembrane transporter activity"/>
    <property type="evidence" value="ECO:0007669"/>
    <property type="project" value="InterPro"/>
</dbReference>
<protein>
    <submittedName>
        <fullName evidence="8">Uncharacterized protein</fullName>
    </submittedName>
</protein>
<evidence type="ECO:0000313" key="9">
    <source>
        <dbReference type="Proteomes" id="UP000631114"/>
    </source>
</evidence>
<comment type="caution">
    <text evidence="8">The sequence shown here is derived from an EMBL/GenBank/DDBJ whole genome shotgun (WGS) entry which is preliminary data.</text>
</comment>
<evidence type="ECO:0000256" key="1">
    <source>
        <dbReference type="ARBA" id="ARBA00004370"/>
    </source>
</evidence>
<keyword evidence="9" id="KW-1185">Reference proteome</keyword>
<organism evidence="8 9">
    <name type="scientific">Coptis chinensis</name>
    <dbReference type="NCBI Taxonomy" id="261450"/>
    <lineage>
        <taxon>Eukaryota</taxon>
        <taxon>Viridiplantae</taxon>
        <taxon>Streptophyta</taxon>
        <taxon>Embryophyta</taxon>
        <taxon>Tracheophyta</taxon>
        <taxon>Spermatophyta</taxon>
        <taxon>Magnoliopsida</taxon>
        <taxon>Ranunculales</taxon>
        <taxon>Ranunculaceae</taxon>
        <taxon>Coptidoideae</taxon>
        <taxon>Coptis</taxon>
    </lineage>
</organism>
<evidence type="ECO:0000313" key="8">
    <source>
        <dbReference type="EMBL" id="KAF9615868.1"/>
    </source>
</evidence>
<dbReference type="InterPro" id="IPR036259">
    <property type="entry name" value="MFS_trans_sf"/>
</dbReference>
<name>A0A835IHL4_9MAGN</name>
<comment type="similarity">
    <text evidence="2">Belongs to the major facilitator superfamily. Sugar transporter (TC 2.A.1.1) family.</text>
</comment>
<evidence type="ECO:0000256" key="5">
    <source>
        <dbReference type="ARBA" id="ARBA00022989"/>
    </source>
</evidence>
<dbReference type="Pfam" id="PF00083">
    <property type="entry name" value="Sugar_tr"/>
    <property type="match status" value="1"/>
</dbReference>
<evidence type="ECO:0000256" key="6">
    <source>
        <dbReference type="ARBA" id="ARBA00023136"/>
    </source>
</evidence>
<dbReference type="InterPro" id="IPR005828">
    <property type="entry name" value="MFS_sugar_transport-like"/>
</dbReference>
<feature type="transmembrane region" description="Helical" evidence="7">
    <location>
        <begin position="20"/>
        <end position="46"/>
    </location>
</feature>
<keyword evidence="6 7" id="KW-0472">Membrane</keyword>
<dbReference type="Gene3D" id="1.20.1250.20">
    <property type="entry name" value="MFS general substrate transporter like domains"/>
    <property type="match status" value="1"/>
</dbReference>
<comment type="subcellular location">
    <subcellularLocation>
        <location evidence="1">Membrane</location>
    </subcellularLocation>
</comment>
<reference evidence="8 9" key="1">
    <citation type="submission" date="2020-10" db="EMBL/GenBank/DDBJ databases">
        <title>The Coptis chinensis genome and diversification of protoberbering-type alkaloids.</title>
        <authorList>
            <person name="Wang B."/>
            <person name="Shu S."/>
            <person name="Song C."/>
            <person name="Liu Y."/>
        </authorList>
    </citation>
    <scope>NUCLEOTIDE SEQUENCE [LARGE SCALE GENOMIC DNA]</scope>
    <source>
        <strain evidence="8">HL-2020</strain>
        <tissue evidence="8">Leaf</tissue>
    </source>
</reference>
<accession>A0A835IHL4</accession>
<dbReference type="PANTHER" id="PTHR48021">
    <property type="match status" value="1"/>
</dbReference>